<name>X1V099_9ZZZZ</name>
<dbReference type="EMBL" id="BARW01015714">
    <property type="protein sequence ID" value="GAI98044.1"/>
    <property type="molecule type" value="Genomic_DNA"/>
</dbReference>
<comment type="caution">
    <text evidence="1">The sequence shown here is derived from an EMBL/GenBank/DDBJ whole genome shotgun (WGS) entry which is preliminary data.</text>
</comment>
<protein>
    <recommendedName>
        <fullName evidence="2">Type II secretion system protein GspI C-terminal domain-containing protein</fullName>
    </recommendedName>
</protein>
<dbReference type="AlphaFoldDB" id="X1V099"/>
<reference evidence="1" key="1">
    <citation type="journal article" date="2014" name="Front. Microbiol.">
        <title>High frequency of phylogenetically diverse reductive dehalogenase-homologous genes in deep subseafloor sedimentary metagenomes.</title>
        <authorList>
            <person name="Kawai M."/>
            <person name="Futagami T."/>
            <person name="Toyoda A."/>
            <person name="Takaki Y."/>
            <person name="Nishi S."/>
            <person name="Hori S."/>
            <person name="Arai W."/>
            <person name="Tsubouchi T."/>
            <person name="Morono Y."/>
            <person name="Uchiyama I."/>
            <person name="Ito T."/>
            <person name="Fujiyama A."/>
            <person name="Inagaki F."/>
            <person name="Takami H."/>
        </authorList>
    </citation>
    <scope>NUCLEOTIDE SEQUENCE</scope>
    <source>
        <strain evidence="1">Expedition CK06-06</strain>
    </source>
</reference>
<gene>
    <name evidence="1" type="ORF">S12H4_27516</name>
</gene>
<evidence type="ECO:0008006" key="2">
    <source>
        <dbReference type="Google" id="ProtNLM"/>
    </source>
</evidence>
<accession>X1V099</accession>
<proteinExistence type="predicted"/>
<sequence>MEALTALIILALVSSSVLVVINRCMASAADSALRMQAFEIARDNMETLLSKDSAEEMVEYGSSDKYPAIQWQTAVETFYEPMTERMWVRAVCSAEYADIAGDVQTIELTHWLTALTKGAVA</sequence>
<organism evidence="1">
    <name type="scientific">marine sediment metagenome</name>
    <dbReference type="NCBI Taxonomy" id="412755"/>
    <lineage>
        <taxon>unclassified sequences</taxon>
        <taxon>metagenomes</taxon>
        <taxon>ecological metagenomes</taxon>
    </lineage>
</organism>
<evidence type="ECO:0000313" key="1">
    <source>
        <dbReference type="EMBL" id="GAI98044.1"/>
    </source>
</evidence>